<keyword evidence="1" id="KW-0812">Transmembrane</keyword>
<protein>
    <submittedName>
        <fullName evidence="2">Uncharacterized protein</fullName>
    </submittedName>
</protein>
<dbReference type="RefSeq" id="WP_053985561.1">
    <property type="nucleotide sequence ID" value="NZ_JAQIFT010000068.1"/>
</dbReference>
<reference evidence="2" key="1">
    <citation type="journal article" date="2023" name="Int. J. Syst. Evol. Microbiol.">
        <title>&lt;i&gt;Holtiella tumoricola&lt;/i&gt; gen. nov. sp. nov., isolated from a human clinical sample.</title>
        <authorList>
            <person name="Allen-Vercoe E."/>
            <person name="Daigneault M.C."/>
            <person name="Vancuren S.J."/>
            <person name="Cochrane K."/>
            <person name="O'Neal L.L."/>
            <person name="Sankaranarayanan K."/>
            <person name="Lawson P.A."/>
        </authorList>
    </citation>
    <scope>NUCLEOTIDE SEQUENCE</scope>
    <source>
        <strain evidence="2">CC70A</strain>
    </source>
</reference>
<proteinExistence type="predicted"/>
<dbReference type="AlphaFoldDB" id="A0AA42DRF0"/>
<keyword evidence="3" id="KW-1185">Reference proteome</keyword>
<feature type="transmembrane region" description="Helical" evidence="1">
    <location>
        <begin position="68"/>
        <end position="87"/>
    </location>
</feature>
<evidence type="ECO:0000256" key="1">
    <source>
        <dbReference type="SAM" id="Phobius"/>
    </source>
</evidence>
<feature type="transmembrane region" description="Helical" evidence="1">
    <location>
        <begin position="37"/>
        <end position="56"/>
    </location>
</feature>
<feature type="transmembrane region" description="Helical" evidence="1">
    <location>
        <begin position="199"/>
        <end position="219"/>
    </location>
</feature>
<dbReference type="EMBL" id="JAQIFT010000068">
    <property type="protein sequence ID" value="MDA3733920.1"/>
    <property type="molecule type" value="Genomic_DNA"/>
</dbReference>
<evidence type="ECO:0000313" key="3">
    <source>
        <dbReference type="Proteomes" id="UP001169242"/>
    </source>
</evidence>
<accession>A0AA42DRF0</accession>
<name>A0AA42DRF0_9FIRM</name>
<dbReference type="Proteomes" id="UP001169242">
    <property type="component" value="Unassembled WGS sequence"/>
</dbReference>
<feature type="transmembrane region" description="Helical" evidence="1">
    <location>
        <begin position="174"/>
        <end position="193"/>
    </location>
</feature>
<feature type="transmembrane region" description="Helical" evidence="1">
    <location>
        <begin position="6"/>
        <end position="25"/>
    </location>
</feature>
<keyword evidence="1" id="KW-0472">Membrane</keyword>
<sequence length="225" mass="25868">MSTSYFLLIVLCVLALIVLMVNIGIVQKKENVTLKWICTFLFAFSMMRYLTLIVYGDHPTLGQLEILRYFYLATSIGITMTMASAVWCITPYIREKLNYLTYLVLFTPWILFYIYVIITQPTKIVTATFGYRLELTGQFPLYLSVVQGTFVAIMIILCVIGFLKYKNEYLRSSYALIIAACILLTLDGIGYFVNLLNIIPPFTATEIFAFMAIAYAFYIKPVKRR</sequence>
<organism evidence="2 3">
    <name type="scientific">Holtiella tumoricola</name>
    <dbReference type="NCBI Taxonomy" id="3018743"/>
    <lineage>
        <taxon>Bacteria</taxon>
        <taxon>Bacillati</taxon>
        <taxon>Bacillota</taxon>
        <taxon>Clostridia</taxon>
        <taxon>Lachnospirales</taxon>
        <taxon>Cellulosilyticaceae</taxon>
        <taxon>Holtiella</taxon>
    </lineage>
</organism>
<gene>
    <name evidence="2" type="ORF">PBV87_20815</name>
</gene>
<feature type="transmembrane region" description="Helical" evidence="1">
    <location>
        <begin position="99"/>
        <end position="119"/>
    </location>
</feature>
<comment type="caution">
    <text evidence="2">The sequence shown here is derived from an EMBL/GenBank/DDBJ whole genome shotgun (WGS) entry which is preliminary data.</text>
</comment>
<feature type="transmembrane region" description="Helical" evidence="1">
    <location>
        <begin position="139"/>
        <end position="162"/>
    </location>
</feature>
<evidence type="ECO:0000313" key="2">
    <source>
        <dbReference type="EMBL" id="MDA3733920.1"/>
    </source>
</evidence>
<keyword evidence="1" id="KW-1133">Transmembrane helix</keyword>